<reference evidence="1 2" key="1">
    <citation type="submission" date="2023-11" db="EMBL/GenBank/DDBJ databases">
        <title>Actinomadura monticuli sp. nov., isolated from volcanic ash.</title>
        <authorList>
            <person name="Lee S.D."/>
            <person name="Yang H."/>
            <person name="Kim I.S."/>
        </authorList>
    </citation>
    <scope>NUCLEOTIDE SEQUENCE [LARGE SCALE GENOMIC DNA]</scope>
    <source>
        <strain evidence="1 2">DLS-62</strain>
    </source>
</reference>
<dbReference type="Proteomes" id="UP001569963">
    <property type="component" value="Unassembled WGS sequence"/>
</dbReference>
<proteinExistence type="predicted"/>
<protein>
    <recommendedName>
        <fullName evidence="3">Molecular chaperone DnaJ</fullName>
    </recommendedName>
</protein>
<dbReference type="SUPFAM" id="SSF57938">
    <property type="entry name" value="DnaJ/Hsp40 cysteine-rich domain"/>
    <property type="match status" value="1"/>
</dbReference>
<dbReference type="RefSeq" id="WP_371948171.1">
    <property type="nucleotide sequence ID" value="NZ_JAXCEI010000003.1"/>
</dbReference>
<accession>A0ABV4Q6B7</accession>
<dbReference type="Gene3D" id="6.20.20.10">
    <property type="match status" value="1"/>
</dbReference>
<organism evidence="1 2">
    <name type="scientific">Actinomadura monticuli</name>
    <dbReference type="NCBI Taxonomy" id="3097367"/>
    <lineage>
        <taxon>Bacteria</taxon>
        <taxon>Bacillati</taxon>
        <taxon>Actinomycetota</taxon>
        <taxon>Actinomycetes</taxon>
        <taxon>Streptosporangiales</taxon>
        <taxon>Thermomonosporaceae</taxon>
        <taxon>Actinomadura</taxon>
    </lineage>
</organism>
<sequence length="68" mass="7318">MNLRRPVLELMDGDGARRPEPLRMNAGEVVDVGKHNKPATRSCPGCNGTGTSTATHERCNVCRGTGRI</sequence>
<name>A0ABV4Q6B7_9ACTN</name>
<dbReference type="InterPro" id="IPR036410">
    <property type="entry name" value="HSP_DnaJ_Cys-rich_dom_sf"/>
</dbReference>
<keyword evidence="2" id="KW-1185">Reference proteome</keyword>
<dbReference type="EMBL" id="JAXCEI010000003">
    <property type="protein sequence ID" value="MFA1538679.1"/>
    <property type="molecule type" value="Genomic_DNA"/>
</dbReference>
<evidence type="ECO:0000313" key="1">
    <source>
        <dbReference type="EMBL" id="MFA1538679.1"/>
    </source>
</evidence>
<evidence type="ECO:0008006" key="3">
    <source>
        <dbReference type="Google" id="ProtNLM"/>
    </source>
</evidence>
<evidence type="ECO:0000313" key="2">
    <source>
        <dbReference type="Proteomes" id="UP001569963"/>
    </source>
</evidence>
<comment type="caution">
    <text evidence="1">The sequence shown here is derived from an EMBL/GenBank/DDBJ whole genome shotgun (WGS) entry which is preliminary data.</text>
</comment>
<gene>
    <name evidence="1" type="ORF">SM611_07020</name>
</gene>